<reference evidence="4 5" key="1">
    <citation type="submission" date="2024-05" db="EMBL/GenBank/DDBJ databases">
        <authorList>
            <person name="Wallberg A."/>
        </authorList>
    </citation>
    <scope>NUCLEOTIDE SEQUENCE [LARGE SCALE GENOMIC DNA]</scope>
</reference>
<dbReference type="PANTHER" id="PTHR21724:SF109">
    <property type="entry name" value="SHKT DOMAIN-CONTAINING PROTEIN"/>
    <property type="match status" value="1"/>
</dbReference>
<accession>A0AAV2QN82</accession>
<evidence type="ECO:0000256" key="2">
    <source>
        <dbReference type="SAM" id="SignalP"/>
    </source>
</evidence>
<evidence type="ECO:0000259" key="3">
    <source>
        <dbReference type="PROSITE" id="PS51670"/>
    </source>
</evidence>
<dbReference type="Proteomes" id="UP001497623">
    <property type="component" value="Unassembled WGS sequence"/>
</dbReference>
<comment type="caution">
    <text evidence="1">Lacks conserved residue(s) required for the propagation of feature annotation.</text>
</comment>
<dbReference type="AlphaFoldDB" id="A0AAV2QN82"/>
<name>A0AAV2QN82_MEGNR</name>
<dbReference type="PANTHER" id="PTHR21724">
    <property type="entry name" value="SHKT DOMAIN-CONTAINING PROTEIN"/>
    <property type="match status" value="1"/>
</dbReference>
<feature type="disulfide bond" evidence="1">
    <location>
        <begin position="83"/>
        <end position="117"/>
    </location>
</feature>
<dbReference type="InterPro" id="IPR003582">
    <property type="entry name" value="ShKT_dom"/>
</dbReference>
<gene>
    <name evidence="4" type="ORF">MNOR_LOCUS15096</name>
</gene>
<keyword evidence="1" id="KW-1015">Disulfide bond</keyword>
<sequence length="263" mass="29477">MLKMTSNTFVLCTITLLLCSDMNSADTSSEETVKSVPACKDKFPGKCKVWVTRGECEASREYMMSVCPRTCGVCVPASPVSGCEDQHKSCRGWGSRGECTKRPSYMNVYCPKTCNSCPPTEPSECVDQHELCFLGAMLGECTNNPSFYKTFCAQSCRSTIPDVCSKDKSAVKEVCAHQFNCGSNYNLQRNRTRRSKNNEEDKFMPLPLGLNHREKYARGFEIATSVMRELGEDQSTIEKAMEELEDFHLLPRNSRILDDIGIN</sequence>
<dbReference type="Pfam" id="PF01549">
    <property type="entry name" value="ShK"/>
    <property type="match status" value="3"/>
</dbReference>
<protein>
    <recommendedName>
        <fullName evidence="3">ShKT domain-containing protein</fullName>
    </recommendedName>
</protein>
<comment type="caution">
    <text evidence="4">The sequence shown here is derived from an EMBL/GenBank/DDBJ whole genome shotgun (WGS) entry which is preliminary data.</text>
</comment>
<keyword evidence="5" id="KW-1185">Reference proteome</keyword>
<keyword evidence="2" id="KW-0732">Signal</keyword>
<feature type="chain" id="PRO_5043416176" description="ShKT domain-containing protein" evidence="2">
    <location>
        <begin position="26"/>
        <end position="263"/>
    </location>
</feature>
<evidence type="ECO:0000313" key="4">
    <source>
        <dbReference type="EMBL" id="CAL4094212.1"/>
    </source>
</evidence>
<evidence type="ECO:0000313" key="5">
    <source>
        <dbReference type="Proteomes" id="UP001497623"/>
    </source>
</evidence>
<dbReference type="SMART" id="SM00254">
    <property type="entry name" value="ShKT"/>
    <property type="match status" value="3"/>
</dbReference>
<feature type="domain" description="ShKT" evidence="3">
    <location>
        <begin position="39"/>
        <end position="74"/>
    </location>
</feature>
<dbReference type="PROSITE" id="PS51670">
    <property type="entry name" value="SHKT"/>
    <property type="match status" value="2"/>
</dbReference>
<proteinExistence type="predicted"/>
<feature type="non-terminal residue" evidence="4">
    <location>
        <position position="263"/>
    </location>
</feature>
<feature type="signal peptide" evidence="2">
    <location>
        <begin position="1"/>
        <end position="25"/>
    </location>
</feature>
<dbReference type="Gene3D" id="1.10.10.1940">
    <property type="match status" value="2"/>
</dbReference>
<dbReference type="EMBL" id="CAXKWB010009302">
    <property type="protein sequence ID" value="CAL4094212.1"/>
    <property type="molecule type" value="Genomic_DNA"/>
</dbReference>
<organism evidence="4 5">
    <name type="scientific">Meganyctiphanes norvegica</name>
    <name type="common">Northern krill</name>
    <name type="synonym">Thysanopoda norvegica</name>
    <dbReference type="NCBI Taxonomy" id="48144"/>
    <lineage>
        <taxon>Eukaryota</taxon>
        <taxon>Metazoa</taxon>
        <taxon>Ecdysozoa</taxon>
        <taxon>Arthropoda</taxon>
        <taxon>Crustacea</taxon>
        <taxon>Multicrustacea</taxon>
        <taxon>Malacostraca</taxon>
        <taxon>Eumalacostraca</taxon>
        <taxon>Eucarida</taxon>
        <taxon>Euphausiacea</taxon>
        <taxon>Euphausiidae</taxon>
        <taxon>Meganyctiphanes</taxon>
    </lineage>
</organism>
<evidence type="ECO:0000256" key="1">
    <source>
        <dbReference type="PROSITE-ProRule" id="PRU01005"/>
    </source>
</evidence>
<feature type="domain" description="ShKT" evidence="3">
    <location>
        <begin position="83"/>
        <end position="117"/>
    </location>
</feature>